<evidence type="ECO:0000256" key="5">
    <source>
        <dbReference type="ARBA" id="ARBA00023014"/>
    </source>
</evidence>
<dbReference type="PROSITE" id="PS51379">
    <property type="entry name" value="4FE4S_FER_2"/>
    <property type="match status" value="1"/>
</dbReference>
<sequence length="421" mass="45475">MSYFYDLSKVEEEIANCMRCGNCQASCPYYRETLSESNVARGRIRLAKAILEGSLPYSPALAERMECMTCYACNAICPCGVKVDKILLAARAALVRQGGAPALKKVMALALKNQRMLDLFVRAAATTKPLFLKKHPLGGHKLRFYAGLNGRRVLPDIAGKNFRDRIQEHITVPGARKTAALFTGCLGNYVYPQTSAAAVDILSKSGFNVVIPRAQHCCGAPLSLNGVVDAAEALARSHADLFFSLAADIIVTICGTCGESFKKKYPELLSGSPSYSHKAKIIAARTCDIAQVACEYTLNGRSRLKELNMDVTYHEPCHLGRGMGVSKEPVQIIQSIPGVNFRPLKEPARCCGNAGSFNITHYGLSLRILKHKLADIESTGAGAVITGCSACRMQLADGMAQEGKKPVIMHTAELLAMSLKA</sequence>
<evidence type="ECO:0000313" key="9">
    <source>
        <dbReference type="Proteomes" id="UP000006556"/>
    </source>
</evidence>
<dbReference type="EMBL" id="AP009389">
    <property type="protein sequence ID" value="BAF60412.1"/>
    <property type="molecule type" value="Genomic_DNA"/>
</dbReference>
<evidence type="ECO:0000259" key="7">
    <source>
        <dbReference type="PROSITE" id="PS51379"/>
    </source>
</evidence>
<dbReference type="EC" id="1.1.99.14" evidence="6"/>
<accession>A5D028</accession>
<dbReference type="GO" id="GO:0046872">
    <property type="term" value="F:metal ion binding"/>
    <property type="evidence" value="ECO:0007669"/>
    <property type="project" value="UniProtKB-UniRule"/>
</dbReference>
<dbReference type="InterPro" id="IPR012257">
    <property type="entry name" value="Glc_ox_4Fe-4S"/>
</dbReference>
<dbReference type="PANTHER" id="PTHR32479">
    <property type="entry name" value="GLYCOLATE OXIDASE IRON-SULFUR SUBUNIT"/>
    <property type="match status" value="1"/>
</dbReference>
<dbReference type="HOGENOM" id="CLU_023081_0_1_9"/>
<keyword evidence="9" id="KW-1185">Reference proteome</keyword>
<dbReference type="Pfam" id="PF02754">
    <property type="entry name" value="CCG"/>
    <property type="match status" value="2"/>
</dbReference>
<evidence type="ECO:0000256" key="3">
    <source>
        <dbReference type="ARBA" id="ARBA00022737"/>
    </source>
</evidence>
<keyword evidence="2 6" id="KW-0479">Metal-binding</keyword>
<evidence type="ECO:0000256" key="1">
    <source>
        <dbReference type="ARBA" id="ARBA00022485"/>
    </source>
</evidence>
<comment type="catalytic activity">
    <reaction evidence="6">
        <text>glycolate + A = glyoxylate + AH2</text>
        <dbReference type="Rhea" id="RHEA:21264"/>
        <dbReference type="ChEBI" id="CHEBI:13193"/>
        <dbReference type="ChEBI" id="CHEBI:17499"/>
        <dbReference type="ChEBI" id="CHEBI:29805"/>
        <dbReference type="ChEBI" id="CHEBI:36655"/>
        <dbReference type="EC" id="1.1.99.14"/>
    </reaction>
</comment>
<dbReference type="Pfam" id="PF13183">
    <property type="entry name" value="Fer4_8"/>
    <property type="match status" value="1"/>
</dbReference>
<dbReference type="PIRSF" id="PIRSF000139">
    <property type="entry name" value="Glc_ox_4Fe-4S"/>
    <property type="match status" value="1"/>
</dbReference>
<dbReference type="PROSITE" id="PS00198">
    <property type="entry name" value="4FE4S_FER_1"/>
    <property type="match status" value="2"/>
</dbReference>
<name>A5D028_PELTS</name>
<dbReference type="GO" id="GO:0019154">
    <property type="term" value="F:glycolate dehydrogenase activity"/>
    <property type="evidence" value="ECO:0007669"/>
    <property type="project" value="UniProtKB-EC"/>
</dbReference>
<gene>
    <name evidence="8" type="primary">GlpC</name>
    <name evidence="8" type="ordered locus">PTH_2231</name>
</gene>
<dbReference type="eggNOG" id="COG0247">
    <property type="taxonomic scope" value="Bacteria"/>
</dbReference>
<evidence type="ECO:0000256" key="6">
    <source>
        <dbReference type="PIRNR" id="PIRNR000139"/>
    </source>
</evidence>
<evidence type="ECO:0000256" key="2">
    <source>
        <dbReference type="ARBA" id="ARBA00022723"/>
    </source>
</evidence>
<dbReference type="PANTHER" id="PTHR32479:SF20">
    <property type="entry name" value="GLYCOLATE OXIDASE IRON-SULFUR SUBUNIT"/>
    <property type="match status" value="1"/>
</dbReference>
<keyword evidence="3" id="KW-0677">Repeat</keyword>
<keyword evidence="5 6" id="KW-0411">Iron-sulfur</keyword>
<dbReference type="KEGG" id="pth:PTH_2231"/>
<dbReference type="InterPro" id="IPR009051">
    <property type="entry name" value="Helical_ferredxn"/>
</dbReference>
<comment type="function">
    <text evidence="6">Component of a complex that catalyzes the oxidation of glycolate to glyoxylate.</text>
</comment>
<dbReference type="AlphaFoldDB" id="A5D028"/>
<reference evidence="9" key="1">
    <citation type="journal article" date="2008" name="Genome Res.">
        <title>The genome of Pelotomaculum thermopropionicum reveals niche-associated evolution in anaerobic microbiota.</title>
        <authorList>
            <person name="Kosaka T."/>
            <person name="Kato S."/>
            <person name="Shimoyama T."/>
            <person name="Ishii S."/>
            <person name="Abe T."/>
            <person name="Watanabe K."/>
        </authorList>
    </citation>
    <scope>NUCLEOTIDE SEQUENCE [LARGE SCALE GENOMIC DNA]</scope>
    <source>
        <strain evidence="9">DSM 13744 / JCM 10971 / SI</strain>
    </source>
</reference>
<dbReference type="STRING" id="370438.PTH_2231"/>
<keyword evidence="6" id="KW-0813">Transport</keyword>
<dbReference type="InterPro" id="IPR004017">
    <property type="entry name" value="Cys_rich_dom"/>
</dbReference>
<keyword evidence="1 6" id="KW-0004">4Fe-4S</keyword>
<dbReference type="SUPFAM" id="SSF46548">
    <property type="entry name" value="alpha-helical ferredoxin"/>
    <property type="match status" value="1"/>
</dbReference>
<organism evidence="8 9">
    <name type="scientific">Pelotomaculum thermopropionicum (strain DSM 13744 / JCM 10971 / SI)</name>
    <dbReference type="NCBI Taxonomy" id="370438"/>
    <lineage>
        <taxon>Bacteria</taxon>
        <taxon>Bacillati</taxon>
        <taxon>Bacillota</taxon>
        <taxon>Clostridia</taxon>
        <taxon>Eubacteriales</taxon>
        <taxon>Desulfotomaculaceae</taxon>
        <taxon>Pelotomaculum</taxon>
    </lineage>
</organism>
<comment type="cofactor">
    <cofactor evidence="6">
        <name>[4Fe-4S] cluster</name>
        <dbReference type="ChEBI" id="CHEBI:49883"/>
    </cofactor>
    <text evidence="6">Binds 2 [4Fe-4S] clusters.</text>
</comment>
<dbReference type="InterPro" id="IPR017896">
    <property type="entry name" value="4Fe4S_Fe-S-bd"/>
</dbReference>
<dbReference type="Proteomes" id="UP000006556">
    <property type="component" value="Chromosome"/>
</dbReference>
<protein>
    <recommendedName>
        <fullName evidence="6">Glycolate oxidase iron-sulfur subunit</fullName>
        <ecNumber evidence="6">1.1.99.14</ecNumber>
    </recommendedName>
</protein>
<dbReference type="InterPro" id="IPR017900">
    <property type="entry name" value="4Fe4S_Fe_S_CS"/>
</dbReference>
<proteinExistence type="predicted"/>
<dbReference type="Gene3D" id="1.10.1060.10">
    <property type="entry name" value="Alpha-helical ferredoxin"/>
    <property type="match status" value="1"/>
</dbReference>
<keyword evidence="4 6" id="KW-0408">Iron</keyword>
<comment type="catalytic activity">
    <reaction evidence="6">
        <text>(R)-lactate + A = pyruvate + AH2</text>
        <dbReference type="Rhea" id="RHEA:15089"/>
        <dbReference type="ChEBI" id="CHEBI:13193"/>
        <dbReference type="ChEBI" id="CHEBI:15361"/>
        <dbReference type="ChEBI" id="CHEBI:16004"/>
        <dbReference type="ChEBI" id="CHEBI:17499"/>
    </reaction>
</comment>
<evidence type="ECO:0000256" key="4">
    <source>
        <dbReference type="ARBA" id="ARBA00023004"/>
    </source>
</evidence>
<feature type="domain" description="4Fe-4S ferredoxin-type" evidence="7">
    <location>
        <begin position="8"/>
        <end position="37"/>
    </location>
</feature>
<evidence type="ECO:0000313" key="8">
    <source>
        <dbReference type="EMBL" id="BAF60412.1"/>
    </source>
</evidence>
<keyword evidence="6" id="KW-0249">Electron transport</keyword>
<dbReference type="GO" id="GO:0051539">
    <property type="term" value="F:4 iron, 4 sulfur cluster binding"/>
    <property type="evidence" value="ECO:0007669"/>
    <property type="project" value="UniProtKB-UniRule"/>
</dbReference>